<comment type="caution">
    <text evidence="3">The sequence shown here is derived from an EMBL/GenBank/DDBJ whole genome shotgun (WGS) entry which is preliminary data.</text>
</comment>
<evidence type="ECO:0000313" key="4">
    <source>
        <dbReference type="Proteomes" id="UP000762676"/>
    </source>
</evidence>
<dbReference type="InterPro" id="IPR011990">
    <property type="entry name" value="TPR-like_helical_dom_sf"/>
</dbReference>
<reference evidence="3 4" key="1">
    <citation type="journal article" date="2021" name="Elife">
        <title>Chloroplast acquisition without the gene transfer in kleptoplastic sea slugs, Plakobranchus ocellatus.</title>
        <authorList>
            <person name="Maeda T."/>
            <person name="Takahashi S."/>
            <person name="Yoshida T."/>
            <person name="Shimamura S."/>
            <person name="Takaki Y."/>
            <person name="Nagai Y."/>
            <person name="Toyoda A."/>
            <person name="Suzuki Y."/>
            <person name="Arimoto A."/>
            <person name="Ishii H."/>
            <person name="Satoh N."/>
            <person name="Nishiyama T."/>
            <person name="Hasebe M."/>
            <person name="Maruyama T."/>
            <person name="Minagawa J."/>
            <person name="Obokata J."/>
            <person name="Shigenobu S."/>
        </authorList>
    </citation>
    <scope>NUCLEOTIDE SEQUENCE [LARGE SCALE GENOMIC DNA]</scope>
</reference>
<evidence type="ECO:0000256" key="2">
    <source>
        <dbReference type="ARBA" id="ARBA00022803"/>
    </source>
</evidence>
<dbReference type="EMBL" id="BMAT01002435">
    <property type="protein sequence ID" value="GFS06921.1"/>
    <property type="molecule type" value="Genomic_DNA"/>
</dbReference>
<dbReference type="InterPro" id="IPR039226">
    <property type="entry name" value="Ski3/TTC37"/>
</dbReference>
<keyword evidence="2" id="KW-0802">TPR repeat</keyword>
<accession>A0AAV4IFL6</accession>
<protein>
    <submittedName>
        <fullName evidence="3">Tetratricopeptide repeat protein 37</fullName>
    </submittedName>
</protein>
<dbReference type="PANTHER" id="PTHR15704">
    <property type="entry name" value="SUPERKILLER 3 PROTEIN-RELATED"/>
    <property type="match status" value="1"/>
</dbReference>
<dbReference type="GO" id="GO:0006401">
    <property type="term" value="P:RNA catabolic process"/>
    <property type="evidence" value="ECO:0007669"/>
    <property type="project" value="InterPro"/>
</dbReference>
<dbReference type="GO" id="GO:0055087">
    <property type="term" value="C:Ski complex"/>
    <property type="evidence" value="ECO:0007669"/>
    <property type="project" value="InterPro"/>
</dbReference>
<name>A0AAV4IFL6_9GAST</name>
<gene>
    <name evidence="3" type="ORF">ElyMa_001237200</name>
</gene>
<organism evidence="3 4">
    <name type="scientific">Elysia marginata</name>
    <dbReference type="NCBI Taxonomy" id="1093978"/>
    <lineage>
        <taxon>Eukaryota</taxon>
        <taxon>Metazoa</taxon>
        <taxon>Spiralia</taxon>
        <taxon>Lophotrochozoa</taxon>
        <taxon>Mollusca</taxon>
        <taxon>Gastropoda</taxon>
        <taxon>Heterobranchia</taxon>
        <taxon>Euthyneura</taxon>
        <taxon>Panpulmonata</taxon>
        <taxon>Sacoglossa</taxon>
        <taxon>Placobranchoidea</taxon>
        <taxon>Plakobranchidae</taxon>
        <taxon>Elysia</taxon>
    </lineage>
</organism>
<dbReference type="Proteomes" id="UP000762676">
    <property type="component" value="Unassembled WGS sequence"/>
</dbReference>
<sequence>MIAFKQGDLTAAKSYLFDGFQTSQPSMNGLLALCSLGLLQGDITLATAVMDELNKRKDAASHKKDILYLEFYKHYLEENAEAGQAALEELVKSDPTDATAWSILARTTLSCSEGNQQAAAQYARASLELGAESSERGNLRMLESLGQLSAGHHSRVLNGSNALKSAQKAFHTNP</sequence>
<keyword evidence="4" id="KW-1185">Reference proteome</keyword>
<proteinExistence type="predicted"/>
<dbReference type="AlphaFoldDB" id="A0AAV4IFL6"/>
<keyword evidence="1" id="KW-0677">Repeat</keyword>
<dbReference type="Gene3D" id="1.25.40.10">
    <property type="entry name" value="Tetratricopeptide repeat domain"/>
    <property type="match status" value="1"/>
</dbReference>
<evidence type="ECO:0000313" key="3">
    <source>
        <dbReference type="EMBL" id="GFS06921.1"/>
    </source>
</evidence>
<dbReference type="PANTHER" id="PTHR15704:SF7">
    <property type="entry name" value="SUPERKILLER COMPLEX PROTEIN 3"/>
    <property type="match status" value="1"/>
</dbReference>
<evidence type="ECO:0000256" key="1">
    <source>
        <dbReference type="ARBA" id="ARBA00022737"/>
    </source>
</evidence>
<feature type="non-terminal residue" evidence="3">
    <location>
        <position position="174"/>
    </location>
</feature>